<keyword evidence="1" id="KW-0805">Transcription regulation</keyword>
<name>T0HW48_9SPHN</name>
<sequence>MSRTQVAVLAFEGVSLFHLTTPGMVFGASIAPADFPLYEVRYCAVDPGLICADNGLQVYVPDGLEAMREAGIVIVPGWNNPEAATPPVLIEALRTAHGKGKIIVGLCLGAFVLGDAGLLNGREATTHWIAREAFARRFPSVIFRPDVLYIEDGGIVTSAGSMAAIDCCLNLLRMRHGADVANRMARMLVTPPHRQGGQAQYIEKPVPLLPCQNRLPGVLEWALERISEALTVDMLADVAGMSRRSFTRHFREATGLTVTQWLNAQRLTKAQQLLETTQLPVEHVAYAAGFGTPLSMRQQFALQLGTSPSTYRQTFHNSLPRPQGHRSCHRGEAQPVLARRRANGG</sequence>
<protein>
    <recommendedName>
        <fullName evidence="3">HTH araC/xylS-type domain-containing protein</fullName>
    </recommendedName>
</protein>
<dbReference type="PANTHER" id="PTHR43130">
    <property type="entry name" value="ARAC-FAMILY TRANSCRIPTIONAL REGULATOR"/>
    <property type="match status" value="1"/>
</dbReference>
<organism evidence="4 5">
    <name type="scientific">Novosphingobium lindaniclasticum LE124</name>
    <dbReference type="NCBI Taxonomy" id="1096930"/>
    <lineage>
        <taxon>Bacteria</taxon>
        <taxon>Pseudomonadati</taxon>
        <taxon>Pseudomonadota</taxon>
        <taxon>Alphaproteobacteria</taxon>
        <taxon>Sphingomonadales</taxon>
        <taxon>Sphingomonadaceae</taxon>
        <taxon>Novosphingobium</taxon>
    </lineage>
</organism>
<accession>T0HW48</accession>
<evidence type="ECO:0000256" key="1">
    <source>
        <dbReference type="ARBA" id="ARBA00023015"/>
    </source>
</evidence>
<dbReference type="InterPro" id="IPR009057">
    <property type="entry name" value="Homeodomain-like_sf"/>
</dbReference>
<dbReference type="SUPFAM" id="SSF52317">
    <property type="entry name" value="Class I glutamine amidotransferase-like"/>
    <property type="match status" value="1"/>
</dbReference>
<proteinExistence type="predicted"/>
<dbReference type="eggNOG" id="COG4977">
    <property type="taxonomic scope" value="Bacteria"/>
</dbReference>
<gene>
    <name evidence="4" type="ORF">L284_09585</name>
</gene>
<dbReference type="PANTHER" id="PTHR43130:SF3">
    <property type="entry name" value="HTH-TYPE TRANSCRIPTIONAL REGULATOR RV1931C"/>
    <property type="match status" value="1"/>
</dbReference>
<dbReference type="AlphaFoldDB" id="T0HW48"/>
<dbReference type="EMBL" id="ATHL01000069">
    <property type="protein sequence ID" value="EQB16358.1"/>
    <property type="molecule type" value="Genomic_DNA"/>
</dbReference>
<dbReference type="RefSeq" id="WP_021233803.1">
    <property type="nucleotide sequence ID" value="NZ_ATHL01000069.1"/>
</dbReference>
<keyword evidence="2" id="KW-0804">Transcription</keyword>
<dbReference type="OrthoDB" id="186587at2"/>
<dbReference type="PATRIC" id="fig|1096930.3.peg.1902"/>
<evidence type="ECO:0000313" key="5">
    <source>
        <dbReference type="Proteomes" id="UP000015527"/>
    </source>
</evidence>
<dbReference type="PROSITE" id="PS01124">
    <property type="entry name" value="HTH_ARAC_FAMILY_2"/>
    <property type="match status" value="1"/>
</dbReference>
<dbReference type="SUPFAM" id="SSF46689">
    <property type="entry name" value="Homeodomain-like"/>
    <property type="match status" value="2"/>
</dbReference>
<dbReference type="GO" id="GO:0003700">
    <property type="term" value="F:DNA-binding transcription factor activity"/>
    <property type="evidence" value="ECO:0007669"/>
    <property type="project" value="InterPro"/>
</dbReference>
<dbReference type="GO" id="GO:0043565">
    <property type="term" value="F:sequence-specific DNA binding"/>
    <property type="evidence" value="ECO:0007669"/>
    <property type="project" value="InterPro"/>
</dbReference>
<reference evidence="4 5" key="1">
    <citation type="journal article" date="2013" name="Genome Announc.">
        <title>Genome Sequence of Novosphingobium lindaniclasticum LE124T, Isolated from a Hexachlorocyclohexane Dumpsite.</title>
        <authorList>
            <person name="Saxena A."/>
            <person name="Nayyar N."/>
            <person name="Sangwan N."/>
            <person name="Kumari R."/>
            <person name="Khurana J.P."/>
            <person name="Lal R."/>
        </authorList>
    </citation>
    <scope>NUCLEOTIDE SEQUENCE [LARGE SCALE GENOMIC DNA]</scope>
    <source>
        <strain evidence="4 5">LE124</strain>
    </source>
</reference>
<evidence type="ECO:0000313" key="4">
    <source>
        <dbReference type="EMBL" id="EQB16358.1"/>
    </source>
</evidence>
<dbReference type="Gene3D" id="3.40.50.880">
    <property type="match status" value="1"/>
</dbReference>
<comment type="caution">
    <text evidence="4">The sequence shown here is derived from an EMBL/GenBank/DDBJ whole genome shotgun (WGS) entry which is preliminary data.</text>
</comment>
<dbReference type="InterPro" id="IPR029062">
    <property type="entry name" value="Class_I_gatase-like"/>
</dbReference>
<keyword evidence="5" id="KW-1185">Reference proteome</keyword>
<dbReference type="Gene3D" id="1.10.10.60">
    <property type="entry name" value="Homeodomain-like"/>
    <property type="match status" value="1"/>
</dbReference>
<dbReference type="InterPro" id="IPR018060">
    <property type="entry name" value="HTH_AraC"/>
</dbReference>
<dbReference type="Pfam" id="PF01965">
    <property type="entry name" value="DJ-1_PfpI"/>
    <property type="match status" value="1"/>
</dbReference>
<evidence type="ECO:0000259" key="3">
    <source>
        <dbReference type="PROSITE" id="PS01124"/>
    </source>
</evidence>
<dbReference type="Proteomes" id="UP000015527">
    <property type="component" value="Unassembled WGS sequence"/>
</dbReference>
<dbReference type="SMART" id="SM00342">
    <property type="entry name" value="HTH_ARAC"/>
    <property type="match status" value="1"/>
</dbReference>
<feature type="domain" description="HTH araC/xylS-type" evidence="3">
    <location>
        <begin position="216"/>
        <end position="314"/>
    </location>
</feature>
<dbReference type="Pfam" id="PF12833">
    <property type="entry name" value="HTH_18"/>
    <property type="match status" value="1"/>
</dbReference>
<dbReference type="CDD" id="cd03137">
    <property type="entry name" value="GATase1_AraC_1"/>
    <property type="match status" value="1"/>
</dbReference>
<dbReference type="InterPro" id="IPR052158">
    <property type="entry name" value="INH-QAR"/>
</dbReference>
<dbReference type="InterPro" id="IPR002818">
    <property type="entry name" value="DJ-1/PfpI"/>
</dbReference>
<evidence type="ECO:0000256" key="2">
    <source>
        <dbReference type="ARBA" id="ARBA00023163"/>
    </source>
</evidence>